<dbReference type="Pfam" id="PF00403">
    <property type="entry name" value="HMA"/>
    <property type="match status" value="1"/>
</dbReference>
<dbReference type="CDD" id="cd00371">
    <property type="entry name" value="HMA"/>
    <property type="match status" value="1"/>
</dbReference>
<organism evidence="2 3">
    <name type="scientific">Mycobacterium bourgelatii</name>
    <dbReference type="NCBI Taxonomy" id="1273442"/>
    <lineage>
        <taxon>Bacteria</taxon>
        <taxon>Bacillati</taxon>
        <taxon>Actinomycetota</taxon>
        <taxon>Actinomycetes</taxon>
        <taxon>Mycobacteriales</taxon>
        <taxon>Mycobacteriaceae</taxon>
        <taxon>Mycobacterium</taxon>
    </lineage>
</organism>
<dbReference type="InterPro" id="IPR006121">
    <property type="entry name" value="HMA_dom"/>
</dbReference>
<dbReference type="AlphaFoldDB" id="A0A7I9YUK0"/>
<evidence type="ECO:0000313" key="3">
    <source>
        <dbReference type="Proteomes" id="UP000465360"/>
    </source>
</evidence>
<reference evidence="2 3" key="1">
    <citation type="journal article" date="2019" name="Emerg. Microbes Infect.">
        <title>Comprehensive subspecies identification of 175 nontuberculous mycobacteria species based on 7547 genomic profiles.</title>
        <authorList>
            <person name="Matsumoto Y."/>
            <person name="Kinjo T."/>
            <person name="Motooka D."/>
            <person name="Nabeya D."/>
            <person name="Jung N."/>
            <person name="Uechi K."/>
            <person name="Horii T."/>
            <person name="Iida T."/>
            <person name="Fujita J."/>
            <person name="Nakamura S."/>
        </authorList>
    </citation>
    <scope>NUCLEOTIDE SEQUENCE [LARGE SCALE GENOMIC DNA]</scope>
    <source>
        <strain evidence="2 3">JCM 30725</strain>
    </source>
</reference>
<accession>A0A7I9YUK0</accession>
<dbReference type="RefSeq" id="WP_163716539.1">
    <property type="nucleotide sequence ID" value="NZ_BLKZ01000001.1"/>
</dbReference>
<dbReference type="GO" id="GO:0046872">
    <property type="term" value="F:metal ion binding"/>
    <property type="evidence" value="ECO:0007669"/>
    <property type="project" value="InterPro"/>
</dbReference>
<dbReference type="EMBL" id="BLKZ01000001">
    <property type="protein sequence ID" value="GFG92298.1"/>
    <property type="molecule type" value="Genomic_DNA"/>
</dbReference>
<sequence length="90" mass="9465">MISKPYKVDGMCCGECEMAVLDAVAQARGVEAAEASARTGVLVIESSLPVDTLDVLDAVKNAGFTARLFLCEHPLSSIDSDSWRSSATDA</sequence>
<dbReference type="PROSITE" id="PS50846">
    <property type="entry name" value="HMA_2"/>
    <property type="match status" value="1"/>
</dbReference>
<keyword evidence="3" id="KW-1185">Reference proteome</keyword>
<gene>
    <name evidence="2" type="ORF">MBOU_43400</name>
</gene>
<name>A0A7I9YUK0_MYCBU</name>
<evidence type="ECO:0000259" key="1">
    <source>
        <dbReference type="PROSITE" id="PS50846"/>
    </source>
</evidence>
<dbReference type="Gene3D" id="3.30.70.100">
    <property type="match status" value="1"/>
</dbReference>
<feature type="domain" description="HMA" evidence="1">
    <location>
        <begin position="2"/>
        <end position="67"/>
    </location>
</feature>
<dbReference type="InterPro" id="IPR036163">
    <property type="entry name" value="HMA_dom_sf"/>
</dbReference>
<dbReference type="SUPFAM" id="SSF55008">
    <property type="entry name" value="HMA, heavy metal-associated domain"/>
    <property type="match status" value="1"/>
</dbReference>
<comment type="caution">
    <text evidence="2">The sequence shown here is derived from an EMBL/GenBank/DDBJ whole genome shotgun (WGS) entry which is preliminary data.</text>
</comment>
<evidence type="ECO:0000313" key="2">
    <source>
        <dbReference type="EMBL" id="GFG92298.1"/>
    </source>
</evidence>
<protein>
    <recommendedName>
        <fullName evidence="1">HMA domain-containing protein</fullName>
    </recommendedName>
</protein>
<dbReference type="Proteomes" id="UP000465360">
    <property type="component" value="Unassembled WGS sequence"/>
</dbReference>
<proteinExistence type="predicted"/>